<dbReference type="Pfam" id="PF17912">
    <property type="entry name" value="OB_MalK"/>
    <property type="match status" value="1"/>
</dbReference>
<dbReference type="CDD" id="cd03301">
    <property type="entry name" value="ABC_MalK_N"/>
    <property type="match status" value="1"/>
</dbReference>
<dbReference type="InterPro" id="IPR047641">
    <property type="entry name" value="ABC_transpr_MalK/UgpC-like"/>
</dbReference>
<dbReference type="SUPFAM" id="SSF52540">
    <property type="entry name" value="P-loop containing nucleoside triphosphate hydrolases"/>
    <property type="match status" value="1"/>
</dbReference>
<dbReference type="InterPro" id="IPR008995">
    <property type="entry name" value="Mo/tungstate-bd_C_term_dom"/>
</dbReference>
<dbReference type="Proteomes" id="UP000033632">
    <property type="component" value="Unassembled WGS sequence"/>
</dbReference>
<comment type="similarity">
    <text evidence="2">Belongs to the ABC transporter superfamily.</text>
</comment>
<dbReference type="NCBIfam" id="NF008653">
    <property type="entry name" value="PRK11650.1"/>
    <property type="match status" value="1"/>
</dbReference>
<organism evidence="7 8">
    <name type="scientific">Devosia geojensis</name>
    <dbReference type="NCBI Taxonomy" id="443610"/>
    <lineage>
        <taxon>Bacteria</taxon>
        <taxon>Pseudomonadati</taxon>
        <taxon>Pseudomonadota</taxon>
        <taxon>Alphaproteobacteria</taxon>
        <taxon>Hyphomicrobiales</taxon>
        <taxon>Devosiaceae</taxon>
        <taxon>Devosia</taxon>
    </lineage>
</organism>
<dbReference type="RefSeq" id="WP_046109168.1">
    <property type="nucleotide sequence ID" value="NZ_JZEX01000119.1"/>
</dbReference>
<dbReference type="Gene3D" id="3.40.50.300">
    <property type="entry name" value="P-loop containing nucleotide triphosphate hydrolases"/>
    <property type="match status" value="1"/>
</dbReference>
<keyword evidence="3" id="KW-0813">Transport</keyword>
<keyword evidence="4" id="KW-0547">Nucleotide-binding</keyword>
<dbReference type="Pfam" id="PF00005">
    <property type="entry name" value="ABC_tran"/>
    <property type="match status" value="1"/>
</dbReference>
<evidence type="ECO:0000256" key="2">
    <source>
        <dbReference type="ARBA" id="ARBA00005417"/>
    </source>
</evidence>
<dbReference type="FunFam" id="3.40.50.300:FF:000042">
    <property type="entry name" value="Maltose/maltodextrin ABC transporter, ATP-binding protein"/>
    <property type="match status" value="1"/>
</dbReference>
<dbReference type="STRING" id="443610.VE25_13630"/>
<comment type="subcellular location">
    <subcellularLocation>
        <location evidence="1">Cell inner membrane</location>
        <topology evidence="1">Peripheral membrane protein</topology>
    </subcellularLocation>
</comment>
<accession>A0A0F5FR83</accession>
<feature type="domain" description="ABC transporter" evidence="6">
    <location>
        <begin position="4"/>
        <end position="234"/>
    </location>
</feature>
<comment type="caution">
    <text evidence="7">The sequence shown here is derived from an EMBL/GenBank/DDBJ whole genome shotgun (WGS) entry which is preliminary data.</text>
</comment>
<evidence type="ECO:0000259" key="6">
    <source>
        <dbReference type="PROSITE" id="PS50893"/>
    </source>
</evidence>
<dbReference type="OrthoDB" id="7817850at2"/>
<protein>
    <submittedName>
        <fullName evidence="7">ABC transporter</fullName>
    </submittedName>
</protein>
<evidence type="ECO:0000256" key="1">
    <source>
        <dbReference type="ARBA" id="ARBA00004417"/>
    </source>
</evidence>
<dbReference type="PANTHER" id="PTHR43875">
    <property type="entry name" value="MALTODEXTRIN IMPORT ATP-BINDING PROTEIN MSMX"/>
    <property type="match status" value="1"/>
</dbReference>
<evidence type="ECO:0000313" key="8">
    <source>
        <dbReference type="Proteomes" id="UP000033632"/>
    </source>
</evidence>
<dbReference type="InterPro" id="IPR003439">
    <property type="entry name" value="ABC_transporter-like_ATP-bd"/>
</dbReference>
<dbReference type="GO" id="GO:0016887">
    <property type="term" value="F:ATP hydrolysis activity"/>
    <property type="evidence" value="ECO:0007669"/>
    <property type="project" value="InterPro"/>
</dbReference>
<dbReference type="InterPro" id="IPR040582">
    <property type="entry name" value="OB_MalK-like"/>
</dbReference>
<keyword evidence="8" id="KW-1185">Reference proteome</keyword>
<proteinExistence type="inferred from homology"/>
<evidence type="ECO:0000256" key="5">
    <source>
        <dbReference type="ARBA" id="ARBA00022840"/>
    </source>
</evidence>
<dbReference type="InterPro" id="IPR027417">
    <property type="entry name" value="P-loop_NTPase"/>
</dbReference>
<reference evidence="7 8" key="1">
    <citation type="submission" date="2015-03" db="EMBL/GenBank/DDBJ databases">
        <authorList>
            <person name="Hassan Y.I."/>
            <person name="Lepp D."/>
            <person name="Li X.-Z."/>
            <person name="Zhou T."/>
        </authorList>
    </citation>
    <scope>NUCLEOTIDE SEQUENCE [LARGE SCALE GENOMIC DNA]</scope>
    <source>
        <strain evidence="7 8">BD-c194</strain>
    </source>
</reference>
<dbReference type="PANTHER" id="PTHR43875:SF1">
    <property type="entry name" value="OSMOPROTECTIVE COMPOUNDS UPTAKE ATP-BINDING PROTEIN GGTA"/>
    <property type="match status" value="1"/>
</dbReference>
<evidence type="ECO:0000256" key="4">
    <source>
        <dbReference type="ARBA" id="ARBA00022741"/>
    </source>
</evidence>
<dbReference type="Gene3D" id="2.40.50.100">
    <property type="match status" value="1"/>
</dbReference>
<evidence type="ECO:0000256" key="3">
    <source>
        <dbReference type="ARBA" id="ARBA00022448"/>
    </source>
</evidence>
<dbReference type="InterPro" id="IPR017871">
    <property type="entry name" value="ABC_transporter-like_CS"/>
</dbReference>
<dbReference type="AlphaFoldDB" id="A0A0F5FR83"/>
<dbReference type="PROSITE" id="PS50893">
    <property type="entry name" value="ABC_TRANSPORTER_2"/>
    <property type="match status" value="1"/>
</dbReference>
<name>A0A0F5FR83_9HYPH</name>
<dbReference type="GO" id="GO:0008643">
    <property type="term" value="P:carbohydrate transport"/>
    <property type="evidence" value="ECO:0007669"/>
    <property type="project" value="InterPro"/>
</dbReference>
<evidence type="ECO:0000313" key="7">
    <source>
        <dbReference type="EMBL" id="KKB11343.1"/>
    </source>
</evidence>
<dbReference type="Gene3D" id="2.40.50.140">
    <property type="entry name" value="Nucleic acid-binding proteins"/>
    <property type="match status" value="1"/>
</dbReference>
<dbReference type="GO" id="GO:0005524">
    <property type="term" value="F:ATP binding"/>
    <property type="evidence" value="ECO:0007669"/>
    <property type="project" value="UniProtKB-KW"/>
</dbReference>
<dbReference type="PATRIC" id="fig|443610.3.peg.968"/>
<sequence length="369" mass="40099">MSAVVISDVVKRYGALEVVHGINLAIEPKEFVVLVGPSGCGKSTTLRMVAGLEDISDGTISIGGREVNKVAPKDRDVAMVFQNYALYPHLDVAENIAFGLRVRRERREVVDKAVTEAAQILGLTEYLKRKPADLSGGQRQRVAMGRAIVRKPKVFLFDEPLSNLDAKLRTYMRAEIKRLHRRMEATSIYVTHDQVEAMTLADRIVIMSNGHIEQVGSPMEVFLEPANTFVASFIGSPPMNLVDAMVMNVDGVLHGVIASDDGGSNQSLPLPEAFAANAREGQVVKLGIRPEAMTVHAGEAPTIDCSIDLVEPLGAEALLHGRVNGQAFIAKAETPLDTAELWSVERLGIDVARMHVFDAETGKTLKTRG</sequence>
<dbReference type="SUPFAM" id="SSF50331">
    <property type="entry name" value="MOP-like"/>
    <property type="match status" value="1"/>
</dbReference>
<gene>
    <name evidence="7" type="ORF">VE25_13630</name>
</gene>
<dbReference type="InterPro" id="IPR015855">
    <property type="entry name" value="ABC_transpr_MalK-like"/>
</dbReference>
<dbReference type="InterPro" id="IPR012340">
    <property type="entry name" value="NA-bd_OB-fold"/>
</dbReference>
<keyword evidence="5" id="KW-0067">ATP-binding</keyword>
<dbReference type="InterPro" id="IPR003593">
    <property type="entry name" value="AAA+_ATPase"/>
</dbReference>
<dbReference type="GO" id="GO:0055052">
    <property type="term" value="C:ATP-binding cassette (ABC) transporter complex, substrate-binding subunit-containing"/>
    <property type="evidence" value="ECO:0007669"/>
    <property type="project" value="TreeGrafter"/>
</dbReference>
<dbReference type="GO" id="GO:0140359">
    <property type="term" value="F:ABC-type transporter activity"/>
    <property type="evidence" value="ECO:0007669"/>
    <property type="project" value="InterPro"/>
</dbReference>
<dbReference type="EMBL" id="JZEX01000119">
    <property type="protein sequence ID" value="KKB11343.1"/>
    <property type="molecule type" value="Genomic_DNA"/>
</dbReference>
<dbReference type="SMART" id="SM00382">
    <property type="entry name" value="AAA"/>
    <property type="match status" value="1"/>
</dbReference>
<dbReference type="PROSITE" id="PS00211">
    <property type="entry name" value="ABC_TRANSPORTER_1"/>
    <property type="match status" value="1"/>
</dbReference>